<dbReference type="Proteomes" id="UP000501053">
    <property type="component" value="Chromosome"/>
</dbReference>
<dbReference type="Pfam" id="PF14284">
    <property type="entry name" value="PcfJ"/>
    <property type="match status" value="1"/>
</dbReference>
<keyword evidence="2" id="KW-1185">Reference proteome</keyword>
<accession>A0A6F8XEM5</accession>
<organism evidence="1 2">
    <name type="scientific">Vreelandella aquamarina</name>
    <dbReference type="NCBI Taxonomy" id="77097"/>
    <lineage>
        <taxon>Bacteria</taxon>
        <taxon>Pseudomonadati</taxon>
        <taxon>Pseudomonadota</taxon>
        <taxon>Gammaproteobacteria</taxon>
        <taxon>Oceanospirillales</taxon>
        <taxon>Halomonadaceae</taxon>
        <taxon>Vreelandella</taxon>
    </lineage>
</organism>
<sequence>MVVRLSPWQSATPFAWVSEAEGEPLASGTFLEPPGIGWHTLMDTHGDALTQGMPEALRVAINAVPFLGVALAQVAGRLSTALELATSSPLLLLLLVDKGVQAQWSEQAFSAVLSEKQATLCGMVGLPSTRASAKLLRRCQLSPMIQREFIVLKRALHDPSTARLLRHHPAPYVQQLIFLANYHGERWPGLLLLIDDALTPGRVGRGSAWLKEMLNDTQRLAAADLEALYRVTTMAGLQALHDRRVARFNTRMGAGDLARDAALLEKRHGPYPSPPLPNRGAITAITSWKGLLLEGKRMHHCVGSYDRPVALGHVAIYRLHLPESVTIAIAPQGHQWGLSQARGARNTTPSLEAQQAIQRWLAEQADA</sequence>
<proteinExistence type="predicted"/>
<evidence type="ECO:0000313" key="2">
    <source>
        <dbReference type="Proteomes" id="UP000501053"/>
    </source>
</evidence>
<dbReference type="AlphaFoldDB" id="A0A6F8XEM5"/>
<dbReference type="EMBL" id="AP022869">
    <property type="protein sequence ID" value="BCB72558.1"/>
    <property type="molecule type" value="Genomic_DNA"/>
</dbReference>
<name>A0A6F8XEM5_9GAMM</name>
<dbReference type="InterPro" id="IPR025586">
    <property type="entry name" value="PcfJ"/>
</dbReference>
<evidence type="ECO:0000313" key="1">
    <source>
        <dbReference type="EMBL" id="BCB72558.1"/>
    </source>
</evidence>
<protein>
    <recommendedName>
        <fullName evidence="3">PcfJ-like protein</fullName>
    </recommendedName>
</protein>
<evidence type="ECO:0008006" key="3">
    <source>
        <dbReference type="Google" id="ProtNLM"/>
    </source>
</evidence>
<reference evidence="1 2" key="1">
    <citation type="submission" date="2020-03" db="EMBL/GenBank/DDBJ databases">
        <title>Complete Genome Sequence of Halomonas meridiana strain Eplume2, isolated from hydrothermal-plume in the north east Pacific Ocean.</title>
        <authorList>
            <person name="Kurihara Y."/>
            <person name="Kawai S."/>
            <person name="Sakai A."/>
            <person name="Galipon J."/>
            <person name="Arakawa K."/>
        </authorList>
    </citation>
    <scope>NUCLEOTIDE SEQUENCE [LARGE SCALE GENOMIC DNA]</scope>
    <source>
        <strain evidence="1 2">Eplume2</strain>
    </source>
</reference>
<gene>
    <name evidence="1" type="ORF">HMEPL2_29090</name>
</gene>